<dbReference type="InterPro" id="IPR023458">
    <property type="entry name" value="Met-tRNA_ligase_1"/>
</dbReference>
<feature type="domain" description="Methionyl/Leucyl tRNA synthetase" evidence="9">
    <location>
        <begin position="10"/>
        <end position="386"/>
    </location>
</feature>
<dbReference type="PATRIC" id="fig|251654.3.peg.1318"/>
<dbReference type="PROSITE" id="PS00178">
    <property type="entry name" value="AA_TRNA_LIGASE_I"/>
    <property type="match status" value="1"/>
</dbReference>
<keyword evidence="5 7" id="KW-0030">Aminoacyl-tRNA synthetase</keyword>
<name>A0A0P9RK26_9PSED</name>
<dbReference type="EMBL" id="RBUT01000086">
    <property type="protein sequence ID" value="RMV48139.1"/>
    <property type="molecule type" value="Genomic_DNA"/>
</dbReference>
<dbReference type="PANTHER" id="PTHR45765:SF1">
    <property type="entry name" value="METHIONINE--TRNA LIGASE, CYTOPLASMIC"/>
    <property type="match status" value="1"/>
</dbReference>
<evidence type="ECO:0000256" key="7">
    <source>
        <dbReference type="RuleBase" id="RU363039"/>
    </source>
</evidence>
<keyword evidence="1 7" id="KW-0436">Ligase</keyword>
<dbReference type="PANTHER" id="PTHR45765">
    <property type="entry name" value="METHIONINE--TRNA LIGASE"/>
    <property type="match status" value="1"/>
</dbReference>
<dbReference type="GO" id="GO:0005829">
    <property type="term" value="C:cytosol"/>
    <property type="evidence" value="ECO:0007669"/>
    <property type="project" value="TreeGrafter"/>
</dbReference>
<evidence type="ECO:0000256" key="8">
    <source>
        <dbReference type="SAM" id="MobiDB-lite"/>
    </source>
</evidence>
<keyword evidence="4 7" id="KW-0648">Protein biosynthesis</keyword>
<dbReference type="InterPro" id="IPR001412">
    <property type="entry name" value="aa-tRNA-synth_I_CS"/>
</dbReference>
<comment type="similarity">
    <text evidence="7">Belongs to the class-I aminoacyl-tRNA synthetase family.</text>
</comment>
<feature type="region of interest" description="Disordered" evidence="8">
    <location>
        <begin position="533"/>
        <end position="571"/>
    </location>
</feature>
<dbReference type="Proteomes" id="UP000279173">
    <property type="component" value="Unassembled WGS sequence"/>
</dbReference>
<comment type="catalytic activity">
    <reaction evidence="6">
        <text>tRNA(Met) + L-methionine + ATP = L-methionyl-tRNA(Met) + AMP + diphosphate</text>
        <dbReference type="Rhea" id="RHEA:13481"/>
        <dbReference type="Rhea" id="RHEA-COMP:9667"/>
        <dbReference type="Rhea" id="RHEA-COMP:9698"/>
        <dbReference type="ChEBI" id="CHEBI:30616"/>
        <dbReference type="ChEBI" id="CHEBI:33019"/>
        <dbReference type="ChEBI" id="CHEBI:57844"/>
        <dbReference type="ChEBI" id="CHEBI:78442"/>
        <dbReference type="ChEBI" id="CHEBI:78530"/>
        <dbReference type="ChEBI" id="CHEBI:456215"/>
        <dbReference type="EC" id="6.1.1.10"/>
    </reaction>
</comment>
<evidence type="ECO:0000259" key="9">
    <source>
        <dbReference type="Pfam" id="PF09334"/>
    </source>
</evidence>
<dbReference type="GeneID" id="96216438"/>
<proteinExistence type="inferred from homology"/>
<evidence type="ECO:0000313" key="12">
    <source>
        <dbReference type="Proteomes" id="UP000050557"/>
    </source>
</evidence>
<organism evidence="10 12">
    <name type="scientific">Pseudomonas syringae pv. helianthi</name>
    <dbReference type="NCBI Taxonomy" id="251654"/>
    <lineage>
        <taxon>Bacteria</taxon>
        <taxon>Pseudomonadati</taxon>
        <taxon>Pseudomonadota</taxon>
        <taxon>Gammaproteobacteria</taxon>
        <taxon>Pseudomonadales</taxon>
        <taxon>Pseudomonadaceae</taxon>
        <taxon>Pseudomonas</taxon>
    </lineage>
</organism>
<reference evidence="10 12" key="1">
    <citation type="submission" date="2015-09" db="EMBL/GenBank/DDBJ databases">
        <title>Genome announcement of multiple Pseudomonas syringae strains.</title>
        <authorList>
            <person name="Thakur S."/>
            <person name="Wang P.W."/>
            <person name="Gong Y."/>
            <person name="Weir B.S."/>
            <person name="Guttman D.S."/>
        </authorList>
    </citation>
    <scope>NUCLEOTIDE SEQUENCE [LARGE SCALE GENOMIC DNA]</scope>
    <source>
        <strain evidence="10 12">ICMP4531</strain>
    </source>
</reference>
<dbReference type="RefSeq" id="WP_054986911.1">
    <property type="nucleotide sequence ID" value="NZ_CP092918.1"/>
</dbReference>
<reference evidence="11 13" key="2">
    <citation type="submission" date="2018-08" db="EMBL/GenBank/DDBJ databases">
        <title>Recombination of ecologically and evolutionarily significant loci maintains genetic cohesion in the Pseudomonas syringae species complex.</title>
        <authorList>
            <person name="Dillon M."/>
            <person name="Thakur S."/>
            <person name="Almeida R.N.D."/>
            <person name="Weir B.S."/>
            <person name="Guttman D.S."/>
        </authorList>
    </citation>
    <scope>NUCLEOTIDE SEQUENCE [LARGE SCALE GENOMIC DNA]</scope>
    <source>
        <strain evidence="11 13">ICMP 3263</strain>
    </source>
</reference>
<dbReference type="GO" id="GO:0006431">
    <property type="term" value="P:methionyl-tRNA aminoacylation"/>
    <property type="evidence" value="ECO:0007669"/>
    <property type="project" value="TreeGrafter"/>
</dbReference>
<sequence>MKKNNGRAKYLVTATPPTTNGDLHVGHLSGPYLAADVFSRAQKLLGHEVIYLSSGDDHQTYVVTRAEKLGVEPHALAARCNEEILSTLRAGDIDTDSFSAPDEHYIEDVQQFFSALEQRGIICDKNVVFPYSKKQQRYLFEAYVSGICPECYSSTAGAICETCGHPNDANSLMFPSFGNAADGEEIEYRTLTIKVLPLEKYRSAMIALYQQKKTIMRPHLRTFLDEMMSRPLEDFPITYPSHWGIRAPFSGCENQVLNVWAEMLPGLIHMTAKVSPDALWQPESRYQLVQFMGFDNSYYFSLVHLALQLAHGDMVTPTAIITNEFFHLENQKFSTSRGHLIWAADLLKDYGADNVRFFLALVNPETQTANFSEKEFIEAIKQKLHTPLDQIAQAITQHPFDEVDVRDQHTHFTRYAERMMRLYSLETFCLRQAAETTAQLLRLLSDKANSTSLDGAGMTINNRMAFVSLGLCYVSHFAKPLMPAFCERLKQAFHIQESAPGKTSPQSIHRLAIAKLDPTLLLAPIHKQPKRRYELQSNGVGRPTEEHEQSISSIPEYQGPTMLKTLKNTTA</sequence>
<dbReference type="GO" id="GO:0004825">
    <property type="term" value="F:methionine-tRNA ligase activity"/>
    <property type="evidence" value="ECO:0007669"/>
    <property type="project" value="UniProtKB-EC"/>
</dbReference>
<dbReference type="AlphaFoldDB" id="A0A0P9RK26"/>
<dbReference type="Gene3D" id="3.40.50.620">
    <property type="entry name" value="HUPs"/>
    <property type="match status" value="1"/>
</dbReference>
<comment type="caution">
    <text evidence="10">The sequence shown here is derived from an EMBL/GenBank/DDBJ whole genome shotgun (WGS) entry which is preliminary data.</text>
</comment>
<dbReference type="InterPro" id="IPR015413">
    <property type="entry name" value="Methionyl/Leucyl_tRNA_Synth"/>
</dbReference>
<evidence type="ECO:0000313" key="11">
    <source>
        <dbReference type="EMBL" id="RMV48139.1"/>
    </source>
</evidence>
<dbReference type="Gene3D" id="2.20.28.20">
    <property type="entry name" value="Methionyl-tRNA synthetase, Zn-domain"/>
    <property type="match status" value="1"/>
</dbReference>
<dbReference type="EMBL" id="LJQM01000169">
    <property type="protein sequence ID" value="KPX43606.1"/>
    <property type="molecule type" value="Genomic_DNA"/>
</dbReference>
<dbReference type="InterPro" id="IPR029038">
    <property type="entry name" value="MetRS_Zn"/>
</dbReference>
<accession>A0A0P9RK26</accession>
<keyword evidence="3 7" id="KW-0067">ATP-binding</keyword>
<dbReference type="SUPFAM" id="SSF52374">
    <property type="entry name" value="Nucleotidylyl transferase"/>
    <property type="match status" value="1"/>
</dbReference>
<evidence type="ECO:0000313" key="13">
    <source>
        <dbReference type="Proteomes" id="UP000279173"/>
    </source>
</evidence>
<evidence type="ECO:0000256" key="4">
    <source>
        <dbReference type="ARBA" id="ARBA00022917"/>
    </source>
</evidence>
<evidence type="ECO:0000256" key="2">
    <source>
        <dbReference type="ARBA" id="ARBA00022741"/>
    </source>
</evidence>
<dbReference type="Pfam" id="PF09334">
    <property type="entry name" value="tRNA-synt_1g"/>
    <property type="match status" value="1"/>
</dbReference>
<dbReference type="Proteomes" id="UP000050557">
    <property type="component" value="Unassembled WGS sequence"/>
</dbReference>
<gene>
    <name evidence="10" type="ORF">ALO68_01042</name>
    <name evidence="11" type="ORF">ALP10_200268</name>
</gene>
<evidence type="ECO:0000313" key="10">
    <source>
        <dbReference type="EMBL" id="KPX43606.1"/>
    </source>
</evidence>
<dbReference type="InterPro" id="IPR014729">
    <property type="entry name" value="Rossmann-like_a/b/a_fold"/>
</dbReference>
<protein>
    <submittedName>
        <fullName evidence="10">Putative tRNA synthetase</fullName>
    </submittedName>
</protein>
<evidence type="ECO:0000256" key="5">
    <source>
        <dbReference type="ARBA" id="ARBA00023146"/>
    </source>
</evidence>
<evidence type="ECO:0000256" key="6">
    <source>
        <dbReference type="ARBA" id="ARBA00047364"/>
    </source>
</evidence>
<evidence type="ECO:0000256" key="3">
    <source>
        <dbReference type="ARBA" id="ARBA00022840"/>
    </source>
</evidence>
<dbReference type="GO" id="GO:0005524">
    <property type="term" value="F:ATP binding"/>
    <property type="evidence" value="ECO:0007669"/>
    <property type="project" value="UniProtKB-KW"/>
</dbReference>
<keyword evidence="2 7" id="KW-0547">Nucleotide-binding</keyword>
<evidence type="ECO:0000256" key="1">
    <source>
        <dbReference type="ARBA" id="ARBA00022598"/>
    </source>
</evidence>